<evidence type="ECO:0000313" key="7">
    <source>
        <dbReference type="WBParaSite" id="L893_g18588.t1"/>
    </source>
</evidence>
<organism evidence="6 7">
    <name type="scientific">Steinernema glaseri</name>
    <dbReference type="NCBI Taxonomy" id="37863"/>
    <lineage>
        <taxon>Eukaryota</taxon>
        <taxon>Metazoa</taxon>
        <taxon>Ecdysozoa</taxon>
        <taxon>Nematoda</taxon>
        <taxon>Chromadorea</taxon>
        <taxon>Rhabditida</taxon>
        <taxon>Tylenchina</taxon>
        <taxon>Panagrolaimomorpha</taxon>
        <taxon>Strongyloidoidea</taxon>
        <taxon>Steinernematidae</taxon>
        <taxon>Steinernema</taxon>
    </lineage>
</organism>
<keyword evidence="2" id="KW-0227">DNA damage</keyword>
<evidence type="ECO:0000256" key="3">
    <source>
        <dbReference type="ARBA" id="ARBA00023242"/>
    </source>
</evidence>
<feature type="compositionally biased region" description="Basic and acidic residues" evidence="4">
    <location>
        <begin position="367"/>
        <end position="376"/>
    </location>
</feature>
<dbReference type="WBParaSite" id="L893_g18588.t1">
    <property type="protein sequence ID" value="L893_g18588.t1"/>
    <property type="gene ID" value="L893_g18588"/>
</dbReference>
<reference evidence="7" key="1">
    <citation type="submission" date="2016-11" db="UniProtKB">
        <authorList>
            <consortium name="WormBaseParasite"/>
        </authorList>
    </citation>
    <scope>IDENTIFICATION</scope>
</reference>
<evidence type="ECO:0000313" key="6">
    <source>
        <dbReference type="Proteomes" id="UP000095287"/>
    </source>
</evidence>
<feature type="compositionally biased region" description="Low complexity" evidence="4">
    <location>
        <begin position="238"/>
        <end position="268"/>
    </location>
</feature>
<dbReference type="GO" id="GO:0010792">
    <property type="term" value="P:DNA double-strand break processing involved in repair via single-strand annealing"/>
    <property type="evidence" value="ECO:0007669"/>
    <property type="project" value="TreeGrafter"/>
</dbReference>
<accession>A0A1I7YQ38</accession>
<evidence type="ECO:0000256" key="4">
    <source>
        <dbReference type="SAM" id="MobiDB-lite"/>
    </source>
</evidence>
<feature type="compositionally biased region" description="Polar residues" evidence="4">
    <location>
        <begin position="91"/>
        <end position="104"/>
    </location>
</feature>
<dbReference type="PANTHER" id="PTHR15107:SF0">
    <property type="entry name" value="DNA ENDONUCLEASE ACTIVATOR CTP1 C-TERMINAL DOMAIN-CONTAINING PROTEIN"/>
    <property type="match status" value="1"/>
</dbReference>
<feature type="compositionally biased region" description="Low complexity" evidence="4">
    <location>
        <begin position="181"/>
        <end position="206"/>
    </location>
</feature>
<protein>
    <submittedName>
        <fullName evidence="7">SAE2 domain-containing protein</fullName>
    </submittedName>
</protein>
<keyword evidence="6" id="KW-1185">Reference proteome</keyword>
<feature type="region of interest" description="Disordered" evidence="4">
    <location>
        <begin position="367"/>
        <end position="386"/>
    </location>
</feature>
<dbReference type="InterPro" id="IPR013882">
    <property type="entry name" value="Ctp1_C"/>
</dbReference>
<name>A0A1I7YQ38_9BILA</name>
<feature type="compositionally biased region" description="Basic and acidic residues" evidence="4">
    <location>
        <begin position="272"/>
        <end position="281"/>
    </location>
</feature>
<evidence type="ECO:0000259" key="5">
    <source>
        <dbReference type="Pfam" id="PF08573"/>
    </source>
</evidence>
<feature type="region of interest" description="Disordered" evidence="4">
    <location>
        <begin position="306"/>
        <end position="328"/>
    </location>
</feature>
<comment type="subcellular location">
    <subcellularLocation>
        <location evidence="1">Nucleus</location>
    </subcellularLocation>
</comment>
<dbReference type="Proteomes" id="UP000095287">
    <property type="component" value="Unplaced"/>
</dbReference>
<proteinExistence type="predicted"/>
<feature type="region of interest" description="Disordered" evidence="4">
    <location>
        <begin position="1"/>
        <end position="52"/>
    </location>
</feature>
<evidence type="ECO:0000256" key="1">
    <source>
        <dbReference type="ARBA" id="ARBA00004123"/>
    </source>
</evidence>
<keyword evidence="3" id="KW-0539">Nucleus</keyword>
<feature type="region of interest" description="Disordered" evidence="4">
    <location>
        <begin position="147"/>
        <end position="292"/>
    </location>
</feature>
<dbReference type="InterPro" id="IPR033316">
    <property type="entry name" value="RBBP8-like"/>
</dbReference>
<dbReference type="PANTHER" id="PTHR15107">
    <property type="entry name" value="RETINOBLASTOMA BINDING PROTEIN 8"/>
    <property type="match status" value="1"/>
</dbReference>
<sequence>MPASDDDLFGDSPCKSRPTFKTPERLKPGASRADVVLSPASRAIRSKGERTPLKETDLFSPRSVRSVDLFSEADFQKSPRLFASPLPAPLTPSQTLNRRATSARRSLFETPRNYTEELDDTVPLDETYDAFNYAKLPAIGHQELSKETCGGELVGPLTPPETQEMVGSKSSTSKGDMAQLPSSRSIKKSSPPSQRSPPQKKSPAKSSKGELAGPLTPPETQEMVGGMSSTSKGDMAQLPSSRSLKKSSPPSQRSPSQKKSPAKSSKAPYIEKVFKTPERCRPSTSKANMVLSPASRAIMKKFSCPEAAKNQAQKGSQVYKKAAPERDERVVRKRAERALLHGFDCRCCAQYYNELKLSPESRKKRIDEVSRHRGAEELPPTPPRYWELTMPSTQTQQQLGWVEDADSPLVMRPKVNAGRRLFEK</sequence>
<feature type="region of interest" description="Disordered" evidence="4">
    <location>
        <begin position="85"/>
        <end position="104"/>
    </location>
</feature>
<feature type="domain" description="DNA endonuclease activator Ctp1 C-terminal" evidence="5">
    <location>
        <begin position="361"/>
        <end position="394"/>
    </location>
</feature>
<dbReference type="GO" id="GO:0003684">
    <property type="term" value="F:damaged DNA binding"/>
    <property type="evidence" value="ECO:0007669"/>
    <property type="project" value="TreeGrafter"/>
</dbReference>
<dbReference type="AlphaFoldDB" id="A0A1I7YQ38"/>
<evidence type="ECO:0000256" key="2">
    <source>
        <dbReference type="ARBA" id="ARBA00022763"/>
    </source>
</evidence>
<dbReference type="GO" id="GO:0005634">
    <property type="term" value="C:nucleus"/>
    <property type="evidence" value="ECO:0007669"/>
    <property type="project" value="UniProtKB-SubCell"/>
</dbReference>
<dbReference type="Pfam" id="PF08573">
    <property type="entry name" value="SAE2"/>
    <property type="match status" value="1"/>
</dbReference>